<reference evidence="2 3" key="2">
    <citation type="journal article" date="2009" name="PLoS ONE">
        <title>An integrated genetic and cytogenetic map of the cucumber genome.</title>
        <authorList>
            <person name="Ren Y."/>
            <person name="Zhang Z."/>
            <person name="Liu J."/>
            <person name="Staub J.E."/>
            <person name="Han Y."/>
            <person name="Cheng Z."/>
            <person name="Li X."/>
            <person name="Lu J."/>
            <person name="Miao H."/>
            <person name="Kang H."/>
            <person name="Xie B."/>
            <person name="Gu X."/>
            <person name="Wang X."/>
            <person name="Du Y."/>
            <person name="Jin W."/>
            <person name="Huang S."/>
        </authorList>
    </citation>
    <scope>NUCLEOTIDE SEQUENCE [LARGE SCALE GENOMIC DNA]</scope>
    <source>
        <strain evidence="3">cv. 9930</strain>
    </source>
</reference>
<dbReference type="AlphaFoldDB" id="A0A0A0L650"/>
<dbReference type="Gramene" id="KGN57445">
    <property type="protein sequence ID" value="KGN57445"/>
    <property type="gene ID" value="Csa_3G186715"/>
</dbReference>
<dbReference type="Proteomes" id="UP000029981">
    <property type="component" value="Chromosome 3"/>
</dbReference>
<reference evidence="2 3" key="4">
    <citation type="journal article" date="2011" name="BMC Genomics">
        <title>RNA-Seq improves annotation of protein-coding genes in the cucumber genome.</title>
        <authorList>
            <person name="Li Z."/>
            <person name="Zhang Z."/>
            <person name="Yan P."/>
            <person name="Huang S."/>
            <person name="Fei Z."/>
            <person name="Lin K."/>
        </authorList>
    </citation>
    <scope>NUCLEOTIDE SEQUENCE [LARGE SCALE GENOMIC DNA]</scope>
    <source>
        <strain evidence="3">cv. 9930</strain>
    </source>
</reference>
<feature type="region of interest" description="Disordered" evidence="1">
    <location>
        <begin position="45"/>
        <end position="67"/>
    </location>
</feature>
<reference evidence="2 3" key="1">
    <citation type="journal article" date="2009" name="Nat. Genet.">
        <title>The genome of the cucumber, Cucumis sativus L.</title>
        <authorList>
            <person name="Huang S."/>
            <person name="Li R."/>
            <person name="Zhang Z."/>
            <person name="Li L."/>
            <person name="Gu X."/>
            <person name="Fan W."/>
            <person name="Lucas W.J."/>
            <person name="Wang X."/>
            <person name="Xie B."/>
            <person name="Ni P."/>
            <person name="Ren Y."/>
            <person name="Zhu H."/>
            <person name="Li J."/>
            <person name="Lin K."/>
            <person name="Jin W."/>
            <person name="Fei Z."/>
            <person name="Li G."/>
            <person name="Staub J."/>
            <person name="Kilian A."/>
            <person name="van der Vossen E.A."/>
            <person name="Wu Y."/>
            <person name="Guo J."/>
            <person name="He J."/>
            <person name="Jia Z."/>
            <person name="Ren Y."/>
            <person name="Tian G."/>
            <person name="Lu Y."/>
            <person name="Ruan J."/>
            <person name="Qian W."/>
            <person name="Wang M."/>
            <person name="Huang Q."/>
            <person name="Li B."/>
            <person name="Xuan Z."/>
            <person name="Cao J."/>
            <person name="Asan"/>
            <person name="Wu Z."/>
            <person name="Zhang J."/>
            <person name="Cai Q."/>
            <person name="Bai Y."/>
            <person name="Zhao B."/>
            <person name="Han Y."/>
            <person name="Li Y."/>
            <person name="Li X."/>
            <person name="Wang S."/>
            <person name="Shi Q."/>
            <person name="Liu S."/>
            <person name="Cho W.K."/>
            <person name="Kim J.Y."/>
            <person name="Xu Y."/>
            <person name="Heller-Uszynska K."/>
            <person name="Miao H."/>
            <person name="Cheng Z."/>
            <person name="Zhang S."/>
            <person name="Wu J."/>
            <person name="Yang Y."/>
            <person name="Kang H."/>
            <person name="Li M."/>
            <person name="Liang H."/>
            <person name="Ren X."/>
            <person name="Shi Z."/>
            <person name="Wen M."/>
            <person name="Jian M."/>
            <person name="Yang H."/>
            <person name="Zhang G."/>
            <person name="Yang Z."/>
            <person name="Chen R."/>
            <person name="Liu S."/>
            <person name="Li J."/>
            <person name="Ma L."/>
            <person name="Liu H."/>
            <person name="Zhou Y."/>
            <person name="Zhao J."/>
            <person name="Fang X."/>
            <person name="Li G."/>
            <person name="Fang L."/>
            <person name="Li Y."/>
            <person name="Liu D."/>
            <person name="Zheng H."/>
            <person name="Zhang Y."/>
            <person name="Qin N."/>
            <person name="Li Z."/>
            <person name="Yang G."/>
            <person name="Yang S."/>
            <person name="Bolund L."/>
            <person name="Kristiansen K."/>
            <person name="Zheng H."/>
            <person name="Li S."/>
            <person name="Zhang X."/>
            <person name="Yang H."/>
            <person name="Wang J."/>
            <person name="Sun R."/>
            <person name="Zhang B."/>
            <person name="Jiang S."/>
            <person name="Wang J."/>
            <person name="Du Y."/>
            <person name="Li S."/>
        </authorList>
    </citation>
    <scope>NUCLEOTIDE SEQUENCE [LARGE SCALE GENOMIC DNA]</scope>
    <source>
        <strain evidence="3">cv. 9930</strain>
    </source>
</reference>
<feature type="compositionally biased region" description="Polar residues" evidence="1">
    <location>
        <begin position="1"/>
        <end position="20"/>
    </location>
</feature>
<proteinExistence type="predicted"/>
<keyword evidence="3" id="KW-1185">Reference proteome</keyword>
<evidence type="ECO:0000313" key="3">
    <source>
        <dbReference type="Proteomes" id="UP000029981"/>
    </source>
</evidence>
<feature type="region of interest" description="Disordered" evidence="1">
    <location>
        <begin position="1"/>
        <end position="31"/>
    </location>
</feature>
<evidence type="ECO:0000313" key="2">
    <source>
        <dbReference type="EMBL" id="KGN57445.1"/>
    </source>
</evidence>
<accession>A0A0A0L650</accession>
<evidence type="ECO:0000256" key="1">
    <source>
        <dbReference type="SAM" id="MobiDB-lite"/>
    </source>
</evidence>
<dbReference type="EMBL" id="CM002924">
    <property type="protein sequence ID" value="KGN57445.1"/>
    <property type="molecule type" value="Genomic_DNA"/>
</dbReference>
<reference evidence="2 3" key="3">
    <citation type="journal article" date="2010" name="BMC Genomics">
        <title>Transcriptome sequencing and comparative analysis of cucumber flowers with different sex types.</title>
        <authorList>
            <person name="Guo S."/>
            <person name="Zheng Y."/>
            <person name="Joung J.G."/>
            <person name="Liu S."/>
            <person name="Zhang Z."/>
            <person name="Crasta O.R."/>
            <person name="Sobral B.W."/>
            <person name="Xu Y."/>
            <person name="Huang S."/>
            <person name="Fei Z."/>
        </authorList>
    </citation>
    <scope>NUCLEOTIDE SEQUENCE [LARGE SCALE GENOMIC DNA]</scope>
    <source>
        <strain evidence="3">cv. 9930</strain>
    </source>
</reference>
<name>A0A0A0L650_CUCSA</name>
<gene>
    <name evidence="2" type="ORF">Csa_3G186715</name>
</gene>
<protein>
    <submittedName>
        <fullName evidence="2">Uncharacterized protein</fullName>
    </submittedName>
</protein>
<organism evidence="2 3">
    <name type="scientific">Cucumis sativus</name>
    <name type="common">Cucumber</name>
    <dbReference type="NCBI Taxonomy" id="3659"/>
    <lineage>
        <taxon>Eukaryota</taxon>
        <taxon>Viridiplantae</taxon>
        <taxon>Streptophyta</taxon>
        <taxon>Embryophyta</taxon>
        <taxon>Tracheophyta</taxon>
        <taxon>Spermatophyta</taxon>
        <taxon>Magnoliopsida</taxon>
        <taxon>eudicotyledons</taxon>
        <taxon>Gunneridae</taxon>
        <taxon>Pentapetalae</taxon>
        <taxon>rosids</taxon>
        <taxon>fabids</taxon>
        <taxon>Cucurbitales</taxon>
        <taxon>Cucurbitaceae</taxon>
        <taxon>Benincaseae</taxon>
        <taxon>Cucumis</taxon>
    </lineage>
</organism>
<sequence>MGGETQNKTSLIAEKLTQNPPGRRLDRGKIGAAGLGVGGEARLAHGVRPGERDGAAHSVETSSLTAT</sequence>